<dbReference type="PANTHER" id="PTHR43797">
    <property type="entry name" value="HOMOCYSTEINE/CYSTEINE SYNTHASE"/>
    <property type="match status" value="1"/>
</dbReference>
<proteinExistence type="inferred from homology"/>
<dbReference type="GO" id="GO:0005737">
    <property type="term" value="C:cytoplasm"/>
    <property type="evidence" value="ECO:0007669"/>
    <property type="project" value="TreeGrafter"/>
</dbReference>
<dbReference type="InterPro" id="IPR015421">
    <property type="entry name" value="PyrdxlP-dep_Trfase_major"/>
</dbReference>
<dbReference type="Gene3D" id="3.40.640.10">
    <property type="entry name" value="Type I PLP-dependent aspartate aminotransferase-like (Major domain)"/>
    <property type="match status" value="1"/>
</dbReference>
<sequence>MKIETKCLHEGYEPQNGETRVLPVYQSTTYKYDSTEHVGKLFDLSASGHMYSRISNPTVDAVEKKIAALEGGIGALCTTSGQAASLISILNILSAGDHFISTSTIYGGTLNLFAVTMKRLGIECTFVDADASEEELQKAFRSNTKAVFGETIANPAIAVLDIEKLARFAHKNQVPFIIDNTFATPFLCRPIEHGADIVIHSTTKYMDGHAIQVGGVIVDSGKFNWDNGKFPCLCEADESYHGVVYTKQFGAAAYITKARVQLMRDFGAYPSAQDAFLLNLGLETLAVRMERHCKNADAIAHFLNKSDKVEFVNYPTLDGNKYKSLADKYLPKGASGVISFSIKGGRDNAVKFMDALKLASIVVHVADIRTCVLHPASSTHRQLTDEQLVGAGITPGLIRLSVGLENIDDILEDIQAGLDAVK</sequence>
<dbReference type="GO" id="GO:0030170">
    <property type="term" value="F:pyridoxal phosphate binding"/>
    <property type="evidence" value="ECO:0007669"/>
    <property type="project" value="InterPro"/>
</dbReference>
<evidence type="ECO:0000256" key="5">
    <source>
        <dbReference type="PIRSR" id="PIRSR001434-2"/>
    </source>
</evidence>
<dbReference type="Pfam" id="PF01053">
    <property type="entry name" value="Cys_Met_Meta_PP"/>
    <property type="match status" value="1"/>
</dbReference>
<gene>
    <name evidence="7" type="ORF">SAMN05216180_0733</name>
</gene>
<dbReference type="Gene3D" id="3.90.1150.10">
    <property type="entry name" value="Aspartate Aminotransferase, domain 1"/>
    <property type="match status" value="1"/>
</dbReference>
<dbReference type="OrthoDB" id="9780685at2"/>
<reference evidence="7 8" key="1">
    <citation type="submission" date="2016-10" db="EMBL/GenBank/DDBJ databases">
        <authorList>
            <person name="de Groot N.N."/>
        </authorList>
    </citation>
    <scope>NUCLEOTIDE SEQUENCE [LARGE SCALE GENOMIC DNA]</scope>
    <source>
        <strain evidence="7 8">CGMCC 1.5070</strain>
    </source>
</reference>
<evidence type="ECO:0000313" key="8">
    <source>
        <dbReference type="Proteomes" id="UP000199158"/>
    </source>
</evidence>
<comment type="similarity">
    <text evidence="2 6">Belongs to the trans-sulfuration enzymes family.</text>
</comment>
<dbReference type="GO" id="GO:0006535">
    <property type="term" value="P:cysteine biosynthetic process from serine"/>
    <property type="evidence" value="ECO:0007669"/>
    <property type="project" value="TreeGrafter"/>
</dbReference>
<dbReference type="RefSeq" id="WP_092751731.1">
    <property type="nucleotide sequence ID" value="NZ_FOCG01000001.1"/>
</dbReference>
<evidence type="ECO:0000313" key="7">
    <source>
        <dbReference type="EMBL" id="SEM58858.1"/>
    </source>
</evidence>
<dbReference type="STRING" id="474960.SAMN05216180_0733"/>
<dbReference type="InterPro" id="IPR015422">
    <property type="entry name" value="PyrdxlP-dep_Trfase_small"/>
</dbReference>
<evidence type="ECO:0000256" key="3">
    <source>
        <dbReference type="ARBA" id="ARBA00022679"/>
    </source>
</evidence>
<dbReference type="SUPFAM" id="SSF53383">
    <property type="entry name" value="PLP-dependent transferases"/>
    <property type="match status" value="1"/>
</dbReference>
<evidence type="ECO:0000256" key="6">
    <source>
        <dbReference type="RuleBase" id="RU362118"/>
    </source>
</evidence>
<dbReference type="GO" id="GO:0004124">
    <property type="term" value="F:cysteine synthase activity"/>
    <property type="evidence" value="ECO:0007669"/>
    <property type="project" value="TreeGrafter"/>
</dbReference>
<dbReference type="PANTHER" id="PTHR43797:SF3">
    <property type="entry name" value="O-ACETYLHOMOSERINE SULFHYDRYLASE"/>
    <property type="match status" value="1"/>
</dbReference>
<evidence type="ECO:0000256" key="1">
    <source>
        <dbReference type="ARBA" id="ARBA00001933"/>
    </source>
</evidence>
<dbReference type="NCBIfam" id="TIGR01326">
    <property type="entry name" value="OAH_OAS_sulfhy"/>
    <property type="match status" value="1"/>
</dbReference>
<dbReference type="CDD" id="cd00614">
    <property type="entry name" value="CGS_like"/>
    <property type="match status" value="1"/>
</dbReference>
<keyword evidence="8" id="KW-1185">Reference proteome</keyword>
<evidence type="ECO:0000256" key="2">
    <source>
        <dbReference type="ARBA" id="ARBA00009077"/>
    </source>
</evidence>
<keyword evidence="3" id="KW-0808">Transferase</keyword>
<keyword evidence="4 5" id="KW-0663">Pyridoxal phosphate</keyword>
<comment type="cofactor">
    <cofactor evidence="1 6">
        <name>pyridoxal 5'-phosphate</name>
        <dbReference type="ChEBI" id="CHEBI:597326"/>
    </cofactor>
</comment>
<dbReference type="GO" id="GO:0016829">
    <property type="term" value="F:lyase activity"/>
    <property type="evidence" value="ECO:0007669"/>
    <property type="project" value="UniProtKB-KW"/>
</dbReference>
<dbReference type="PIRSF" id="PIRSF001434">
    <property type="entry name" value="CGS"/>
    <property type="match status" value="1"/>
</dbReference>
<dbReference type="Proteomes" id="UP000199158">
    <property type="component" value="Unassembled WGS sequence"/>
</dbReference>
<dbReference type="GO" id="GO:0071269">
    <property type="term" value="P:L-homocysteine biosynthetic process"/>
    <property type="evidence" value="ECO:0007669"/>
    <property type="project" value="TreeGrafter"/>
</dbReference>
<evidence type="ECO:0000256" key="4">
    <source>
        <dbReference type="ARBA" id="ARBA00022898"/>
    </source>
</evidence>
<dbReference type="GO" id="GO:0019346">
    <property type="term" value="P:transsulfuration"/>
    <property type="evidence" value="ECO:0007669"/>
    <property type="project" value="InterPro"/>
</dbReference>
<dbReference type="InterPro" id="IPR006235">
    <property type="entry name" value="OAc-hSer/O-AcSer_sulfhydrylase"/>
</dbReference>
<accession>A0A1H7ZMT6</accession>
<name>A0A1H7ZMT6_9FIRM</name>
<dbReference type="FunFam" id="3.40.640.10:FF:000035">
    <property type="entry name" value="O-succinylhomoserine sulfhydrylase"/>
    <property type="match status" value="1"/>
</dbReference>
<organism evidence="7 8">
    <name type="scientific">Hydrogenoanaerobacterium saccharovorans</name>
    <dbReference type="NCBI Taxonomy" id="474960"/>
    <lineage>
        <taxon>Bacteria</taxon>
        <taxon>Bacillati</taxon>
        <taxon>Bacillota</taxon>
        <taxon>Clostridia</taxon>
        <taxon>Eubacteriales</taxon>
        <taxon>Oscillospiraceae</taxon>
        <taxon>Hydrogenoanaerobacterium</taxon>
    </lineage>
</organism>
<protein>
    <submittedName>
        <fullName evidence="7">O-acetylhomoserine (Thiol)-lyase</fullName>
    </submittedName>
</protein>
<keyword evidence="7" id="KW-0456">Lyase</keyword>
<dbReference type="EMBL" id="FOCG01000001">
    <property type="protein sequence ID" value="SEM58858.1"/>
    <property type="molecule type" value="Genomic_DNA"/>
</dbReference>
<dbReference type="GO" id="GO:0003961">
    <property type="term" value="F:O-acetylhomoserine aminocarboxypropyltransferase activity"/>
    <property type="evidence" value="ECO:0007669"/>
    <property type="project" value="TreeGrafter"/>
</dbReference>
<dbReference type="AlphaFoldDB" id="A0A1H7ZMT6"/>
<dbReference type="InterPro" id="IPR000277">
    <property type="entry name" value="Cys/Met-Metab_PyrdxlP-dep_enz"/>
</dbReference>
<dbReference type="InterPro" id="IPR015424">
    <property type="entry name" value="PyrdxlP-dep_Trfase"/>
</dbReference>
<feature type="modified residue" description="N6-(pyridoxal phosphate)lysine" evidence="5">
    <location>
        <position position="204"/>
    </location>
</feature>